<protein>
    <recommendedName>
        <fullName evidence="6">Lipid-binding serum glycoprotein C-terminal domain-containing protein</fullName>
    </recommendedName>
</protein>
<evidence type="ECO:0000313" key="3">
    <source>
        <dbReference type="EMBL" id="CAI3979762.1"/>
    </source>
</evidence>
<proteinExistence type="predicted"/>
<dbReference type="InterPro" id="IPR032942">
    <property type="entry name" value="BPI/LBP/Plunc"/>
</dbReference>
<feature type="signal peptide" evidence="2">
    <location>
        <begin position="1"/>
        <end position="19"/>
    </location>
</feature>
<keyword evidence="5" id="KW-1185">Reference proteome</keyword>
<evidence type="ECO:0008006" key="6">
    <source>
        <dbReference type="Google" id="ProtNLM"/>
    </source>
</evidence>
<evidence type="ECO:0000256" key="1">
    <source>
        <dbReference type="SAM" id="MobiDB-lite"/>
    </source>
</evidence>
<dbReference type="GO" id="GO:0008289">
    <property type="term" value="F:lipid binding"/>
    <property type="evidence" value="ECO:0007669"/>
    <property type="project" value="InterPro"/>
</dbReference>
<comment type="caution">
    <text evidence="3">The sequence shown here is derived from an EMBL/GenBank/DDBJ whole genome shotgun (WGS) entry which is preliminary data.</text>
</comment>
<feature type="region of interest" description="Disordered" evidence="1">
    <location>
        <begin position="46"/>
        <end position="71"/>
    </location>
</feature>
<dbReference type="EMBL" id="CAMXCT010000512">
    <property type="protein sequence ID" value="CAI3979762.1"/>
    <property type="molecule type" value="Genomic_DNA"/>
</dbReference>
<organism evidence="3">
    <name type="scientific">Cladocopium goreaui</name>
    <dbReference type="NCBI Taxonomy" id="2562237"/>
    <lineage>
        <taxon>Eukaryota</taxon>
        <taxon>Sar</taxon>
        <taxon>Alveolata</taxon>
        <taxon>Dinophyceae</taxon>
        <taxon>Suessiales</taxon>
        <taxon>Symbiodiniaceae</taxon>
        <taxon>Cladocopium</taxon>
    </lineage>
</organism>
<keyword evidence="2" id="KW-0732">Signal</keyword>
<reference evidence="3" key="1">
    <citation type="submission" date="2022-10" db="EMBL/GenBank/DDBJ databases">
        <authorList>
            <person name="Chen Y."/>
            <person name="Dougan E. K."/>
            <person name="Chan C."/>
            <person name="Rhodes N."/>
            <person name="Thang M."/>
        </authorList>
    </citation>
    <scope>NUCLEOTIDE SEQUENCE</scope>
</reference>
<reference evidence="4" key="2">
    <citation type="submission" date="2024-04" db="EMBL/GenBank/DDBJ databases">
        <authorList>
            <person name="Chen Y."/>
            <person name="Shah S."/>
            <person name="Dougan E. K."/>
            <person name="Thang M."/>
            <person name="Chan C."/>
        </authorList>
    </citation>
    <scope>NUCLEOTIDE SEQUENCE [LARGE SCALE GENOMIC DNA]</scope>
</reference>
<dbReference type="SUPFAM" id="SSF55394">
    <property type="entry name" value="Bactericidal permeability-increasing protein, BPI"/>
    <property type="match status" value="1"/>
</dbReference>
<accession>A0A9P1FMR0</accession>
<dbReference type="EMBL" id="CAMXCT020000512">
    <property type="protein sequence ID" value="CAL1133137.1"/>
    <property type="molecule type" value="Genomic_DNA"/>
</dbReference>
<dbReference type="PANTHER" id="PTHR10504">
    <property type="entry name" value="BACTERICIDAL PERMEABILITY-INCREASING BPI PROTEIN-RELATED"/>
    <property type="match status" value="1"/>
</dbReference>
<dbReference type="Proteomes" id="UP001152797">
    <property type="component" value="Unassembled WGS sequence"/>
</dbReference>
<dbReference type="EMBL" id="CAMXCT030000512">
    <property type="protein sequence ID" value="CAL4767074.1"/>
    <property type="molecule type" value="Genomic_DNA"/>
</dbReference>
<gene>
    <name evidence="3" type="ORF">C1SCF055_LOCUS7696</name>
</gene>
<name>A0A9P1FMR0_9DINO</name>
<feature type="chain" id="PRO_5043272148" description="Lipid-binding serum glycoprotein C-terminal domain-containing protein" evidence="2">
    <location>
        <begin position="20"/>
        <end position="567"/>
    </location>
</feature>
<dbReference type="InterPro" id="IPR017943">
    <property type="entry name" value="Bactericidal_perm-incr_a/b_dom"/>
</dbReference>
<sequence>MQWIHCVLAFLSCLVSSETAPKLSAGSICDDSTLLQTAARALVPTSSTSSTSSSSQSTASPTTSIVPSDFRPPNAEMRATLAGLNFALAQSKDFVAKKIIEAPLIPGHTVSLGFGINLGLGDVSALHAPVIDFSGATWTEAGLEVDAEIRNLSVKGSLRVSAPESEGEVHLHGGGLFRMGISTAVDEGHLVVRVVKMDAKRMDLAPTIGISCVHQDVWNSIPCGIIGALSGQVPKWLVDTFMFFFDSNIEQMLKAIIEYKLNANLAGIPTQFPLSFQNQRSPKCLELAFHMLGLSDSDDVKAASFQVLAINTCVKKDRFAVPGLVPPGYVANSAMFSLAVSGSVPNSILFELHENLMLTHLVLPSDLPADSALGLDTNSLALAFYCPWLSTKYAFKCPVWSPCGVEALIQTAGVPHVEMQEELRIHVPLSVDFRLQKDNKTSDFSEFLWRINLTAHAAFDTSIDGAGCQQLLTGHLASLDVSWIDVTKTQDDSWVATALSLNILMPLLLKPLENMINSHLSRGVPLKPLPVGRSSYALANSVVRFAVGKLILSTDVLLAEECHKSAT</sequence>
<evidence type="ECO:0000256" key="2">
    <source>
        <dbReference type="SAM" id="SignalP"/>
    </source>
</evidence>
<dbReference type="OrthoDB" id="439483at2759"/>
<evidence type="ECO:0000313" key="4">
    <source>
        <dbReference type="EMBL" id="CAL1133137.1"/>
    </source>
</evidence>
<dbReference type="Gene3D" id="3.15.20.10">
    <property type="entry name" value="Bactericidal permeability-increasing protein, domain 2"/>
    <property type="match status" value="1"/>
</dbReference>
<dbReference type="PANTHER" id="PTHR10504:SF131">
    <property type="entry name" value="BPI2 DOMAIN-CONTAINING PROTEIN"/>
    <property type="match status" value="1"/>
</dbReference>
<feature type="compositionally biased region" description="Low complexity" evidence="1">
    <location>
        <begin position="46"/>
        <end position="64"/>
    </location>
</feature>
<evidence type="ECO:0000313" key="5">
    <source>
        <dbReference type="Proteomes" id="UP001152797"/>
    </source>
</evidence>
<dbReference type="AlphaFoldDB" id="A0A9P1FMR0"/>